<evidence type="ECO:0008006" key="3">
    <source>
        <dbReference type="Google" id="ProtNLM"/>
    </source>
</evidence>
<protein>
    <recommendedName>
        <fullName evidence="3">Winged helix-turn helix domain-containing protein</fullName>
    </recommendedName>
</protein>
<reference evidence="2" key="1">
    <citation type="submission" date="2015-11" db="EMBL/GenBank/DDBJ databases">
        <title>De novo transcriptome assembly of four potential Pierce s Disease insect vectors from Arizona vineyards.</title>
        <authorList>
            <person name="Tassone E.E."/>
        </authorList>
    </citation>
    <scope>NUCLEOTIDE SEQUENCE</scope>
</reference>
<gene>
    <name evidence="1" type="ORF">g.11511</name>
    <name evidence="2" type="ORF">g.11512</name>
</gene>
<evidence type="ECO:0000313" key="2">
    <source>
        <dbReference type="EMBL" id="JAT34632.1"/>
    </source>
</evidence>
<name>A0A1B6MFG2_9HEMI</name>
<dbReference type="EMBL" id="GEBQ01005345">
    <property type="protein sequence ID" value="JAT34632.1"/>
    <property type="molecule type" value="Transcribed_RNA"/>
</dbReference>
<dbReference type="AlphaFoldDB" id="A0A1B6MFG2"/>
<organism evidence="2">
    <name type="scientific">Graphocephala atropunctata</name>
    <dbReference type="NCBI Taxonomy" id="36148"/>
    <lineage>
        <taxon>Eukaryota</taxon>
        <taxon>Metazoa</taxon>
        <taxon>Ecdysozoa</taxon>
        <taxon>Arthropoda</taxon>
        <taxon>Hexapoda</taxon>
        <taxon>Insecta</taxon>
        <taxon>Pterygota</taxon>
        <taxon>Neoptera</taxon>
        <taxon>Paraneoptera</taxon>
        <taxon>Hemiptera</taxon>
        <taxon>Auchenorrhyncha</taxon>
        <taxon>Membracoidea</taxon>
        <taxon>Cicadellidae</taxon>
        <taxon>Cicadellinae</taxon>
        <taxon>Cicadellini</taxon>
        <taxon>Graphocephala</taxon>
    </lineage>
</organism>
<dbReference type="EMBL" id="GEBQ01011591">
    <property type="protein sequence ID" value="JAT28386.1"/>
    <property type="molecule type" value="Transcribed_RNA"/>
</dbReference>
<sequence>MKKEAEANAPIHLKKVQERVVQATGVSESTLRRILKEEKTCSQSGTYLSTPNKIRHQKKLKSDLDDFYLGMVTRSVNDFHRQHEEGPTLKSLLHVLREKIDFNGSKWTLSKILRKLGFRWKKAKNNRKILTECF</sequence>
<evidence type="ECO:0000313" key="1">
    <source>
        <dbReference type="EMBL" id="JAT28386.1"/>
    </source>
</evidence>
<accession>A0A1B6MFG2</accession>
<proteinExistence type="predicted"/>